<accession>A0A392U0L5</accession>
<keyword evidence="2" id="KW-1185">Reference proteome</keyword>
<feature type="non-terminal residue" evidence="1">
    <location>
        <position position="1"/>
    </location>
</feature>
<dbReference type="EMBL" id="LXQA010686632">
    <property type="protein sequence ID" value="MCI66000.1"/>
    <property type="molecule type" value="Genomic_DNA"/>
</dbReference>
<comment type="caution">
    <text evidence="1">The sequence shown here is derived from an EMBL/GenBank/DDBJ whole genome shotgun (WGS) entry which is preliminary data.</text>
</comment>
<protein>
    <submittedName>
        <fullName evidence="1">Uncharacterized protein</fullName>
    </submittedName>
</protein>
<dbReference type="AlphaFoldDB" id="A0A392U0L5"/>
<name>A0A392U0L5_9FABA</name>
<evidence type="ECO:0000313" key="1">
    <source>
        <dbReference type="EMBL" id="MCI66000.1"/>
    </source>
</evidence>
<organism evidence="1 2">
    <name type="scientific">Trifolium medium</name>
    <dbReference type="NCBI Taxonomy" id="97028"/>
    <lineage>
        <taxon>Eukaryota</taxon>
        <taxon>Viridiplantae</taxon>
        <taxon>Streptophyta</taxon>
        <taxon>Embryophyta</taxon>
        <taxon>Tracheophyta</taxon>
        <taxon>Spermatophyta</taxon>
        <taxon>Magnoliopsida</taxon>
        <taxon>eudicotyledons</taxon>
        <taxon>Gunneridae</taxon>
        <taxon>Pentapetalae</taxon>
        <taxon>rosids</taxon>
        <taxon>fabids</taxon>
        <taxon>Fabales</taxon>
        <taxon>Fabaceae</taxon>
        <taxon>Papilionoideae</taxon>
        <taxon>50 kb inversion clade</taxon>
        <taxon>NPAAA clade</taxon>
        <taxon>Hologalegina</taxon>
        <taxon>IRL clade</taxon>
        <taxon>Trifolieae</taxon>
        <taxon>Trifolium</taxon>
    </lineage>
</organism>
<reference evidence="1 2" key="1">
    <citation type="journal article" date="2018" name="Front. Plant Sci.">
        <title>Red Clover (Trifolium pratense) and Zigzag Clover (T. medium) - A Picture of Genomic Similarities and Differences.</title>
        <authorList>
            <person name="Dluhosova J."/>
            <person name="Istvanek J."/>
            <person name="Nedelnik J."/>
            <person name="Repkova J."/>
        </authorList>
    </citation>
    <scope>NUCLEOTIDE SEQUENCE [LARGE SCALE GENOMIC DNA]</scope>
    <source>
        <strain evidence="2">cv. 10/8</strain>
        <tissue evidence="1">Leaf</tissue>
    </source>
</reference>
<evidence type="ECO:0000313" key="2">
    <source>
        <dbReference type="Proteomes" id="UP000265520"/>
    </source>
</evidence>
<proteinExistence type="predicted"/>
<sequence length="31" mass="3654">AHKIITIFRNVNQEFIHQLLIAIPNPPYCLH</sequence>
<dbReference type="Proteomes" id="UP000265520">
    <property type="component" value="Unassembled WGS sequence"/>
</dbReference>